<feature type="domain" description="MobA/MobL protein" evidence="4">
    <location>
        <begin position="51"/>
        <end position="207"/>
    </location>
</feature>
<organism evidence="5 6">
    <name type="scientific">Selenomonas ruminantium</name>
    <dbReference type="NCBI Taxonomy" id="971"/>
    <lineage>
        <taxon>Bacteria</taxon>
        <taxon>Bacillati</taxon>
        <taxon>Bacillota</taxon>
        <taxon>Negativicutes</taxon>
        <taxon>Selenomonadales</taxon>
        <taxon>Selenomonadaceae</taxon>
        <taxon>Selenomonas</taxon>
    </lineage>
</organism>
<evidence type="ECO:0000256" key="2">
    <source>
        <dbReference type="ARBA" id="ARBA00022971"/>
    </source>
</evidence>
<feature type="coiled-coil region" evidence="3">
    <location>
        <begin position="432"/>
        <end position="486"/>
    </location>
</feature>
<dbReference type="AlphaFoldDB" id="A0A1I3H907"/>
<comment type="similarity">
    <text evidence="1">Belongs to the MobA/MobL family.</text>
</comment>
<feature type="coiled-coil region" evidence="3">
    <location>
        <begin position="659"/>
        <end position="710"/>
    </location>
</feature>
<keyword evidence="2" id="KW-0184">Conjugation</keyword>
<dbReference type="Gene3D" id="3.30.930.30">
    <property type="match status" value="1"/>
</dbReference>
<dbReference type="EMBL" id="FOQK01000028">
    <property type="protein sequence ID" value="SFI32215.1"/>
    <property type="molecule type" value="Genomic_DNA"/>
</dbReference>
<dbReference type="Pfam" id="PF03389">
    <property type="entry name" value="MobA_MobL"/>
    <property type="match status" value="1"/>
</dbReference>
<dbReference type="RefSeq" id="WP_075445501.1">
    <property type="nucleotide sequence ID" value="NZ_FOQK01000028.1"/>
</dbReference>
<evidence type="ECO:0000259" key="4">
    <source>
        <dbReference type="Pfam" id="PF03389"/>
    </source>
</evidence>
<evidence type="ECO:0000313" key="5">
    <source>
        <dbReference type="EMBL" id="SFI32215.1"/>
    </source>
</evidence>
<gene>
    <name evidence="5" type="ORF">SAMN04487861_12828</name>
</gene>
<accession>A0A1I3H907</accession>
<dbReference type="Proteomes" id="UP000183639">
    <property type="component" value="Unassembled WGS sequence"/>
</dbReference>
<evidence type="ECO:0000256" key="3">
    <source>
        <dbReference type="SAM" id="Coils"/>
    </source>
</evidence>
<reference evidence="5 6" key="1">
    <citation type="submission" date="2016-10" db="EMBL/GenBank/DDBJ databases">
        <authorList>
            <person name="de Groot N.N."/>
        </authorList>
    </citation>
    <scope>NUCLEOTIDE SEQUENCE [LARGE SCALE GENOMIC DNA]</scope>
    <source>
        <strain evidence="5 6">Z108</strain>
    </source>
</reference>
<keyword evidence="3" id="KW-0175">Coiled coil</keyword>
<name>A0A1I3H907_SELRU</name>
<evidence type="ECO:0000313" key="6">
    <source>
        <dbReference type="Proteomes" id="UP000183639"/>
    </source>
</evidence>
<sequence length="743" mass="86213">MATYHCSVKHGNVGNARPHADYICREGKFGTAKMKEQLVYKESGNMPSFVLEDQQDYWLAADEFTRINGRTYEEFEVALPQELSDEDNLKLVKAFIAEEIGENNAYTFAIHSKPAANDNEQRQIHAHIMFSPKVQDGIERTREQFFKRYNAKEPGRGGAKNDTRFSTLQGKLEIARVRLNWEKKINRAYEEHGLEHRVSSKSLAVQYAEALINGDKDKAFVLDRLPQVHLGPKLTYTSLREAAKYVDQRKYYLEDAPKKVRHNFIARQEKKLAEEIIIKRRERILTLKENLEIKAQERSVRDEMAEKVLAEPVIERQDESSRDIEKQLATQLTLSRAEISAATKELQHFRQQKENYILSDQKIKELANDIYTKQETKRIRTQVTKCKEDMAALNNLKAEWSEKAKAGTLTPEQENIYKQQAKILQEAYAKRSEGLKERIEKMKQSLATEKAQKATQEIADSIRKRVDIARQRIVDRKERINNLRAQSFILNSSRASLIEMEKFAHEKNKLWNRAERNSLDIEKIKAIKNPHERLKLIRSKLVEMNYQQRGLEYKTSKLNRFMMKKEFAVNAAKSVYTHGQYKQYLKLGQEIEKLQKEYLLAPGKSELKEQLDSKLQKQQDMKVKLTDILSSAHAKASIERMVEARMEKNYVLEARKTVMAENVHEILRMKEELTEMREQASKDIALERQKDGLEQAASSLMDNIKEIANLPEAHASSGISVHLGDSSDLLLKDKTLKRTGYER</sequence>
<evidence type="ECO:0000256" key="1">
    <source>
        <dbReference type="ARBA" id="ARBA00010873"/>
    </source>
</evidence>
<protein>
    <submittedName>
        <fullName evidence="5">MobA/MobL family protein</fullName>
    </submittedName>
</protein>
<dbReference type="InterPro" id="IPR005053">
    <property type="entry name" value="MobA_MobL"/>
</dbReference>
<proteinExistence type="inferred from homology"/>